<reference evidence="1" key="1">
    <citation type="submission" date="2020-04" db="EMBL/GenBank/DDBJ databases">
        <authorList>
            <person name="Chiriac C."/>
            <person name="Salcher M."/>
            <person name="Ghai R."/>
            <person name="Kavagutti S V."/>
        </authorList>
    </citation>
    <scope>NUCLEOTIDE SEQUENCE</scope>
</reference>
<accession>A0A6J5NL38</accession>
<dbReference type="EMBL" id="LR796687">
    <property type="protein sequence ID" value="CAB4159587.1"/>
    <property type="molecule type" value="Genomic_DNA"/>
</dbReference>
<proteinExistence type="predicted"/>
<name>A0A6J5NL38_9CAUD</name>
<evidence type="ECO:0000313" key="1">
    <source>
        <dbReference type="EMBL" id="CAB4159587.1"/>
    </source>
</evidence>
<sequence length="162" mass="17703">MATGLIQDGMARPEGDELTNEAVSKDIKMPPELQEAYDRVVIAGMKVMFSKESHRAMLQEIQRPGPMGQRLGKGIAGLLLLLFKESNGTMPPAVMIPAGVKLLMEAVDFLRKSGLEKPTNADIGEGIQIMMTTVLEKFGVAPEKLEQMLNQYSDENIPEMGA</sequence>
<organism evidence="1">
    <name type="scientific">uncultured Caudovirales phage</name>
    <dbReference type="NCBI Taxonomy" id="2100421"/>
    <lineage>
        <taxon>Viruses</taxon>
        <taxon>Duplodnaviria</taxon>
        <taxon>Heunggongvirae</taxon>
        <taxon>Uroviricota</taxon>
        <taxon>Caudoviricetes</taxon>
        <taxon>Peduoviridae</taxon>
        <taxon>Maltschvirus</taxon>
        <taxon>Maltschvirus maltsch</taxon>
    </lineage>
</organism>
<protein>
    <submittedName>
        <fullName evidence="1">Uncharacterized protein</fullName>
    </submittedName>
</protein>
<gene>
    <name evidence="1" type="ORF">UFOVP715_16</name>
</gene>